<keyword evidence="1" id="KW-0472">Membrane</keyword>
<evidence type="ECO:0000313" key="3">
    <source>
        <dbReference type="Proteomes" id="UP000326912"/>
    </source>
</evidence>
<keyword evidence="3" id="KW-1185">Reference proteome</keyword>
<evidence type="ECO:0000256" key="1">
    <source>
        <dbReference type="SAM" id="Phobius"/>
    </source>
</evidence>
<feature type="transmembrane region" description="Helical" evidence="1">
    <location>
        <begin position="20"/>
        <end position="45"/>
    </location>
</feature>
<protein>
    <submittedName>
        <fullName evidence="2">Uncharacterized protein</fullName>
    </submittedName>
</protein>
<sequence length="106" mass="11895">MLAVSGAVLNHLIWRFHLSQLMTAVTLLPSTLFLAFLSPFLLALVPIAGRRFTTIAAVFGQPFFQFQIAQTLFEQLPSQFLDVLILLFHLLLQFAVCDFQLAKCAL</sequence>
<accession>A0A5J4KTG6</accession>
<dbReference type="Proteomes" id="UP000326912">
    <property type="component" value="Unassembled WGS sequence"/>
</dbReference>
<dbReference type="EMBL" id="BKZW01000002">
    <property type="protein sequence ID" value="GER89770.1"/>
    <property type="molecule type" value="Genomic_DNA"/>
</dbReference>
<reference evidence="2 3" key="1">
    <citation type="submission" date="2019-10" db="EMBL/GenBank/DDBJ databases">
        <title>Dictyobacter vulcani sp. nov., within the class Ktedonobacteria, isolated from soil of volcanic Mt. Zao.</title>
        <authorList>
            <person name="Zheng Y."/>
            <person name="Wang C.M."/>
            <person name="Sakai Y."/>
            <person name="Abe K."/>
            <person name="Yokota A."/>
            <person name="Yabe S."/>
        </authorList>
    </citation>
    <scope>NUCLEOTIDE SEQUENCE [LARGE SCALE GENOMIC DNA]</scope>
    <source>
        <strain evidence="2 3">W12</strain>
    </source>
</reference>
<keyword evidence="1" id="KW-1133">Transmembrane helix</keyword>
<evidence type="ECO:0000313" key="2">
    <source>
        <dbReference type="EMBL" id="GER89770.1"/>
    </source>
</evidence>
<gene>
    <name evidence="2" type="ORF">KDW_39320</name>
</gene>
<dbReference type="AlphaFoldDB" id="A0A5J4KTG6"/>
<organism evidence="2 3">
    <name type="scientific">Dictyobacter vulcani</name>
    <dbReference type="NCBI Taxonomy" id="2607529"/>
    <lineage>
        <taxon>Bacteria</taxon>
        <taxon>Bacillati</taxon>
        <taxon>Chloroflexota</taxon>
        <taxon>Ktedonobacteria</taxon>
        <taxon>Ktedonobacterales</taxon>
        <taxon>Dictyobacteraceae</taxon>
        <taxon>Dictyobacter</taxon>
    </lineage>
</organism>
<name>A0A5J4KTG6_9CHLR</name>
<proteinExistence type="predicted"/>
<comment type="caution">
    <text evidence="2">The sequence shown here is derived from an EMBL/GenBank/DDBJ whole genome shotgun (WGS) entry which is preliminary data.</text>
</comment>
<keyword evidence="1" id="KW-0812">Transmembrane</keyword>